<feature type="transmembrane region" description="Helical" evidence="2">
    <location>
        <begin position="113"/>
        <end position="133"/>
    </location>
</feature>
<keyword evidence="4" id="KW-1185">Reference proteome</keyword>
<sequence length="135" mass="14506">MTEGAASAPAGPLPARQPPGYTPEGQFQHSWTPHDTPPQPWRPAEPPPDYDSVVREDHPAAAGPVIITIDGSPAERAEQAAASARTAALLLATRRAIAEAEEERKKKKAARRCYAFLASTIATIIILCIKFSIRT</sequence>
<evidence type="ECO:0000313" key="3">
    <source>
        <dbReference type="EMBL" id="KAJ1525573.1"/>
    </source>
</evidence>
<keyword evidence="2" id="KW-1133">Transmembrane helix</keyword>
<proteinExistence type="predicted"/>
<dbReference type="AlphaFoldDB" id="A0AAV7XLC7"/>
<evidence type="ECO:0000256" key="1">
    <source>
        <dbReference type="SAM" id="MobiDB-lite"/>
    </source>
</evidence>
<reference evidence="3" key="1">
    <citation type="submission" date="2022-12" db="EMBL/GenBank/DDBJ databases">
        <title>Chromosome-level genome assembly of the bean flower thrips Megalurothrips usitatus.</title>
        <authorList>
            <person name="Ma L."/>
            <person name="Liu Q."/>
            <person name="Li H."/>
            <person name="Cai W."/>
        </authorList>
    </citation>
    <scope>NUCLEOTIDE SEQUENCE</scope>
    <source>
        <strain evidence="3">Cailab_2022a</strain>
    </source>
</reference>
<feature type="region of interest" description="Disordered" evidence="1">
    <location>
        <begin position="1"/>
        <end position="57"/>
    </location>
</feature>
<keyword evidence="2" id="KW-0812">Transmembrane</keyword>
<feature type="compositionally biased region" description="Pro residues" evidence="1">
    <location>
        <begin position="11"/>
        <end position="21"/>
    </location>
</feature>
<dbReference type="Proteomes" id="UP001075354">
    <property type="component" value="Chromosome 8"/>
</dbReference>
<accession>A0AAV7XLC7</accession>
<name>A0AAV7XLC7_9NEOP</name>
<evidence type="ECO:0000256" key="2">
    <source>
        <dbReference type="SAM" id="Phobius"/>
    </source>
</evidence>
<dbReference type="EMBL" id="JAPTSV010000008">
    <property type="protein sequence ID" value="KAJ1525573.1"/>
    <property type="molecule type" value="Genomic_DNA"/>
</dbReference>
<comment type="caution">
    <text evidence="3">The sequence shown here is derived from an EMBL/GenBank/DDBJ whole genome shotgun (WGS) entry which is preliminary data.</text>
</comment>
<evidence type="ECO:0000313" key="4">
    <source>
        <dbReference type="Proteomes" id="UP001075354"/>
    </source>
</evidence>
<protein>
    <submittedName>
        <fullName evidence="3">Uncharacterized protein</fullName>
    </submittedName>
</protein>
<feature type="compositionally biased region" description="Pro residues" evidence="1">
    <location>
        <begin position="35"/>
        <end position="49"/>
    </location>
</feature>
<feature type="compositionally biased region" description="Low complexity" evidence="1">
    <location>
        <begin position="1"/>
        <end position="10"/>
    </location>
</feature>
<organism evidence="3 4">
    <name type="scientific">Megalurothrips usitatus</name>
    <name type="common">bean blossom thrips</name>
    <dbReference type="NCBI Taxonomy" id="439358"/>
    <lineage>
        <taxon>Eukaryota</taxon>
        <taxon>Metazoa</taxon>
        <taxon>Ecdysozoa</taxon>
        <taxon>Arthropoda</taxon>
        <taxon>Hexapoda</taxon>
        <taxon>Insecta</taxon>
        <taxon>Pterygota</taxon>
        <taxon>Neoptera</taxon>
        <taxon>Paraneoptera</taxon>
        <taxon>Thysanoptera</taxon>
        <taxon>Terebrantia</taxon>
        <taxon>Thripoidea</taxon>
        <taxon>Thripidae</taxon>
        <taxon>Megalurothrips</taxon>
    </lineage>
</organism>
<gene>
    <name evidence="3" type="ORF">ONE63_010377</name>
</gene>
<keyword evidence="2" id="KW-0472">Membrane</keyword>